<reference evidence="1 2" key="1">
    <citation type="submission" date="2019-12" db="EMBL/GenBank/DDBJ databases">
        <title>Whole-genome analyses of novel actinobacteria.</title>
        <authorList>
            <person name="Sahin N."/>
            <person name="Saygin H."/>
        </authorList>
    </citation>
    <scope>NUCLEOTIDE SEQUENCE [LARGE SCALE GENOMIC DNA]</scope>
    <source>
        <strain evidence="1 2">KC615</strain>
    </source>
</reference>
<proteinExistence type="predicted"/>
<dbReference type="RefSeq" id="WP_160802448.1">
    <property type="nucleotide sequence ID" value="NZ_WUUL01000011.1"/>
</dbReference>
<evidence type="ECO:0000313" key="2">
    <source>
        <dbReference type="Proteomes" id="UP000430692"/>
    </source>
</evidence>
<dbReference type="EMBL" id="WUUL01000011">
    <property type="protein sequence ID" value="MXQ55103.1"/>
    <property type="molecule type" value="Genomic_DNA"/>
</dbReference>
<accession>A0A6I4VVY6</accession>
<organism evidence="1 2">
    <name type="scientific">Shimazuella alba</name>
    <dbReference type="NCBI Taxonomy" id="2690964"/>
    <lineage>
        <taxon>Bacteria</taxon>
        <taxon>Bacillati</taxon>
        <taxon>Bacillota</taxon>
        <taxon>Bacilli</taxon>
        <taxon>Bacillales</taxon>
        <taxon>Thermoactinomycetaceae</taxon>
        <taxon>Shimazuella</taxon>
    </lineage>
</organism>
<comment type="caution">
    <text evidence="1">The sequence shown here is derived from an EMBL/GenBank/DDBJ whole genome shotgun (WGS) entry which is preliminary data.</text>
</comment>
<dbReference type="AlphaFoldDB" id="A0A6I4VVY6"/>
<gene>
    <name evidence="1" type="ORF">GSM42_15555</name>
</gene>
<sequence>MACNNTNILVNGGFRQGLAPWTGINVKRVKNPVYKNDYSVLLRTGSVLKQKQRLTIQRGCAYYLYFRLLNATAAGAQANLFATVAYLDQNGRILRSTPLQIILPRATRLAFKPYFNIVPPPPAQTKSVSVSFSGVRGTIYVDYIRLAAHTI</sequence>
<protein>
    <recommendedName>
        <fullName evidence="3">DUF642 domain-containing protein</fullName>
    </recommendedName>
</protein>
<evidence type="ECO:0000313" key="1">
    <source>
        <dbReference type="EMBL" id="MXQ55103.1"/>
    </source>
</evidence>
<keyword evidence="2" id="KW-1185">Reference proteome</keyword>
<evidence type="ECO:0008006" key="3">
    <source>
        <dbReference type="Google" id="ProtNLM"/>
    </source>
</evidence>
<dbReference type="Proteomes" id="UP000430692">
    <property type="component" value="Unassembled WGS sequence"/>
</dbReference>
<name>A0A6I4VVY6_9BACL</name>
<dbReference type="Gene3D" id="2.60.120.260">
    <property type="entry name" value="Galactose-binding domain-like"/>
    <property type="match status" value="1"/>
</dbReference>